<sequence length="353" mass="39072">MNEPSPTILVVDDNEDNRYLLVRRLRHLGYEAVLTAQDGVEAMAMLSEQPVDLMLLDVMMPGMTGHQVLQHVKAHPTLREIRVIMISAVDDVDSVVHGIELGADDYLLKPFNPVILGARVGACLEKKHLRDREAYYREEIQRERRRADELLQAILPPSALAELKATNEVKPRRVEDVTVLFSDIVGFTHYCDSHPAEQVVSELRGLVDAFEDIVDAHAMEKIKTIGDAFFATAGLFKPMQDGVLASVRCARTMIETAQSLKPSWTIRIGIHNGPVIAGIMGRHQYLFDLWGDTVNTAARITSHAKPGSILMSAEAWAQVRHCCAGQSCGLVELKGKGVLELFECHGPQAVTPN</sequence>
<evidence type="ECO:0000313" key="10">
    <source>
        <dbReference type="EMBL" id="OAE99594.1"/>
    </source>
</evidence>
<dbReference type="PROSITE" id="PS50125">
    <property type="entry name" value="GUANYLATE_CYCLASE_2"/>
    <property type="match status" value="1"/>
</dbReference>
<dbReference type="AlphaFoldDB" id="A0A176YAF5"/>
<dbReference type="EMBL" id="LUUB01000119">
    <property type="protein sequence ID" value="OAE99594.1"/>
    <property type="molecule type" value="Genomic_DNA"/>
</dbReference>
<dbReference type="Proteomes" id="UP000076959">
    <property type="component" value="Unassembled WGS sequence"/>
</dbReference>
<evidence type="ECO:0000256" key="4">
    <source>
        <dbReference type="ARBA" id="ARBA00022989"/>
    </source>
</evidence>
<name>A0A176YAF5_9BRAD</name>
<evidence type="ECO:0000256" key="2">
    <source>
        <dbReference type="ARBA" id="ARBA00022692"/>
    </source>
</evidence>
<proteinExistence type="predicted"/>
<keyword evidence="3" id="KW-0547">Nucleotide-binding</keyword>
<dbReference type="PANTHER" id="PTHR11920:SF335">
    <property type="entry name" value="GUANYLATE CYCLASE"/>
    <property type="match status" value="1"/>
</dbReference>
<evidence type="ECO:0000313" key="11">
    <source>
        <dbReference type="Proteomes" id="UP000076959"/>
    </source>
</evidence>
<keyword evidence="5" id="KW-0472">Membrane</keyword>
<dbReference type="SMART" id="SM00448">
    <property type="entry name" value="REC"/>
    <property type="match status" value="1"/>
</dbReference>
<evidence type="ECO:0000256" key="5">
    <source>
        <dbReference type="ARBA" id="ARBA00023136"/>
    </source>
</evidence>
<feature type="modified residue" description="4-aspartylphosphate" evidence="7">
    <location>
        <position position="57"/>
    </location>
</feature>
<comment type="caution">
    <text evidence="10">The sequence shown here is derived from an EMBL/GenBank/DDBJ whole genome shotgun (WGS) entry which is preliminary data.</text>
</comment>
<dbReference type="InterPro" id="IPR050401">
    <property type="entry name" value="Cyclic_nucleotide_synthase"/>
</dbReference>
<dbReference type="PANTHER" id="PTHR11920">
    <property type="entry name" value="GUANYLYL CYCLASE"/>
    <property type="match status" value="1"/>
</dbReference>
<dbReference type="RefSeq" id="WP_063708374.1">
    <property type="nucleotide sequence ID" value="NZ_LUUB01000119.1"/>
</dbReference>
<dbReference type="Gene3D" id="3.40.50.2300">
    <property type="match status" value="1"/>
</dbReference>
<evidence type="ECO:0000256" key="1">
    <source>
        <dbReference type="ARBA" id="ARBA00004370"/>
    </source>
</evidence>
<dbReference type="InterPro" id="IPR001054">
    <property type="entry name" value="A/G_cyclase"/>
</dbReference>
<dbReference type="STRING" id="1505087.AYJ54_33095"/>
<feature type="domain" description="Guanylate cyclase" evidence="9">
    <location>
        <begin position="178"/>
        <end position="301"/>
    </location>
</feature>
<evidence type="ECO:0000256" key="6">
    <source>
        <dbReference type="ARBA" id="ARBA00023239"/>
    </source>
</evidence>
<organism evidence="10 11">
    <name type="scientific">Bradyrhizobium centrolobii</name>
    <dbReference type="NCBI Taxonomy" id="1505087"/>
    <lineage>
        <taxon>Bacteria</taxon>
        <taxon>Pseudomonadati</taxon>
        <taxon>Pseudomonadota</taxon>
        <taxon>Alphaproteobacteria</taxon>
        <taxon>Hyphomicrobiales</taxon>
        <taxon>Nitrobacteraceae</taxon>
        <taxon>Bradyrhizobium</taxon>
    </lineage>
</organism>
<dbReference type="GO" id="GO:0009190">
    <property type="term" value="P:cyclic nucleotide biosynthetic process"/>
    <property type="evidence" value="ECO:0007669"/>
    <property type="project" value="InterPro"/>
</dbReference>
<keyword evidence="11" id="KW-1185">Reference proteome</keyword>
<reference evidence="10 11" key="1">
    <citation type="submission" date="2016-03" db="EMBL/GenBank/DDBJ databases">
        <title>Draft Genome Sequence of the Strain BR 10245 (Bradyrhizobium sp.) isolated from nodules of Centrolobium paraense.</title>
        <authorList>
            <person name="Simoes-Araujo J.L.Sr."/>
            <person name="Barauna A.C."/>
            <person name="Silva K."/>
            <person name="Zilli J.E."/>
        </authorList>
    </citation>
    <scope>NUCLEOTIDE SEQUENCE [LARGE SCALE GENOMIC DNA]</scope>
    <source>
        <strain evidence="10 11">BR 10245</strain>
    </source>
</reference>
<evidence type="ECO:0008006" key="12">
    <source>
        <dbReference type="Google" id="ProtNLM"/>
    </source>
</evidence>
<dbReference type="GO" id="GO:0004016">
    <property type="term" value="F:adenylate cyclase activity"/>
    <property type="evidence" value="ECO:0007669"/>
    <property type="project" value="UniProtKB-ARBA"/>
</dbReference>
<dbReference type="InterPro" id="IPR001789">
    <property type="entry name" value="Sig_transdc_resp-reg_receiver"/>
</dbReference>
<dbReference type="Gene3D" id="3.30.70.1230">
    <property type="entry name" value="Nucleotide cyclase"/>
    <property type="match status" value="1"/>
</dbReference>
<gene>
    <name evidence="10" type="ORF">AYJ54_33095</name>
</gene>
<dbReference type="CDD" id="cd07302">
    <property type="entry name" value="CHD"/>
    <property type="match status" value="1"/>
</dbReference>
<protein>
    <recommendedName>
        <fullName evidence="12">Guanylate cyclase</fullName>
    </recommendedName>
</protein>
<evidence type="ECO:0000256" key="7">
    <source>
        <dbReference type="PROSITE-ProRule" id="PRU00169"/>
    </source>
</evidence>
<keyword evidence="6" id="KW-0456">Lyase</keyword>
<feature type="domain" description="Response regulatory" evidence="8">
    <location>
        <begin position="7"/>
        <end position="124"/>
    </location>
</feature>
<dbReference type="Pfam" id="PF00072">
    <property type="entry name" value="Response_reg"/>
    <property type="match status" value="1"/>
</dbReference>
<evidence type="ECO:0000259" key="9">
    <source>
        <dbReference type="PROSITE" id="PS50125"/>
    </source>
</evidence>
<dbReference type="PROSITE" id="PS50110">
    <property type="entry name" value="RESPONSE_REGULATORY"/>
    <property type="match status" value="1"/>
</dbReference>
<dbReference type="OrthoDB" id="315417at2"/>
<evidence type="ECO:0000259" key="8">
    <source>
        <dbReference type="PROSITE" id="PS50110"/>
    </source>
</evidence>
<accession>A0A176YAF5</accession>
<dbReference type="SUPFAM" id="SSF55073">
    <property type="entry name" value="Nucleotide cyclase"/>
    <property type="match status" value="1"/>
</dbReference>
<keyword evidence="7" id="KW-0597">Phosphoprotein</keyword>
<dbReference type="GO" id="GO:0000166">
    <property type="term" value="F:nucleotide binding"/>
    <property type="evidence" value="ECO:0007669"/>
    <property type="project" value="UniProtKB-KW"/>
</dbReference>
<dbReference type="InterPro" id="IPR029787">
    <property type="entry name" value="Nucleotide_cyclase"/>
</dbReference>
<dbReference type="InterPro" id="IPR011006">
    <property type="entry name" value="CheY-like_superfamily"/>
</dbReference>
<dbReference type="Pfam" id="PF00211">
    <property type="entry name" value="Guanylate_cyc"/>
    <property type="match status" value="1"/>
</dbReference>
<dbReference type="SUPFAM" id="SSF52172">
    <property type="entry name" value="CheY-like"/>
    <property type="match status" value="1"/>
</dbReference>
<dbReference type="SMART" id="SM00044">
    <property type="entry name" value="CYCc"/>
    <property type="match status" value="1"/>
</dbReference>
<dbReference type="GO" id="GO:0016020">
    <property type="term" value="C:membrane"/>
    <property type="evidence" value="ECO:0007669"/>
    <property type="project" value="UniProtKB-SubCell"/>
</dbReference>
<keyword evidence="4" id="KW-1133">Transmembrane helix</keyword>
<comment type="subcellular location">
    <subcellularLocation>
        <location evidence="1">Membrane</location>
    </subcellularLocation>
</comment>
<dbReference type="GO" id="GO:0000160">
    <property type="term" value="P:phosphorelay signal transduction system"/>
    <property type="evidence" value="ECO:0007669"/>
    <property type="project" value="InterPro"/>
</dbReference>
<evidence type="ECO:0000256" key="3">
    <source>
        <dbReference type="ARBA" id="ARBA00022741"/>
    </source>
</evidence>
<keyword evidence="2" id="KW-0812">Transmembrane</keyword>